<organism evidence="3 4">
    <name type="scientific">Actinophytocola gossypii</name>
    <dbReference type="NCBI Taxonomy" id="2812003"/>
    <lineage>
        <taxon>Bacteria</taxon>
        <taxon>Bacillati</taxon>
        <taxon>Actinomycetota</taxon>
        <taxon>Actinomycetes</taxon>
        <taxon>Pseudonocardiales</taxon>
        <taxon>Pseudonocardiaceae</taxon>
    </lineage>
</organism>
<dbReference type="InterPro" id="IPR050444">
    <property type="entry name" value="Polyketide_Synthase"/>
</dbReference>
<dbReference type="InterPro" id="IPR001227">
    <property type="entry name" value="Ac_transferase_dom_sf"/>
</dbReference>
<keyword evidence="3" id="KW-0012">Acyltransferase</keyword>
<reference evidence="3 4" key="1">
    <citation type="submission" date="2021-02" db="EMBL/GenBank/DDBJ databases">
        <title>Actinophytocola xerophila sp. nov., isolated from soil of cotton cropping field.</title>
        <authorList>
            <person name="Huang R."/>
            <person name="Chen X."/>
            <person name="Ge X."/>
            <person name="Liu W."/>
        </authorList>
    </citation>
    <scope>NUCLEOTIDE SEQUENCE [LARGE SCALE GENOMIC DNA]</scope>
    <source>
        <strain evidence="3 4">S1-96</strain>
    </source>
</reference>
<keyword evidence="4" id="KW-1185">Reference proteome</keyword>
<dbReference type="RefSeq" id="WP_260196309.1">
    <property type="nucleotide sequence ID" value="NZ_JAFFZE010000049.1"/>
</dbReference>
<feature type="domain" description="Malonyl-CoA:ACP transacylase (MAT)" evidence="2">
    <location>
        <begin position="5"/>
        <end position="300"/>
    </location>
</feature>
<dbReference type="EMBL" id="JAFFZE010000049">
    <property type="protein sequence ID" value="MCT2588340.1"/>
    <property type="molecule type" value="Genomic_DNA"/>
</dbReference>
<protein>
    <submittedName>
        <fullName evidence="3">Acyltransferase domain-containing protein</fullName>
    </submittedName>
</protein>
<accession>A0ABT2JLU1</accession>
<evidence type="ECO:0000256" key="1">
    <source>
        <dbReference type="ARBA" id="ARBA00022679"/>
    </source>
</evidence>
<gene>
    <name evidence="3" type="ORF">JT362_35065</name>
</gene>
<name>A0ABT2JLU1_9PSEU</name>
<dbReference type="Pfam" id="PF00698">
    <property type="entry name" value="Acyl_transf_1"/>
    <property type="match status" value="1"/>
</dbReference>
<dbReference type="GO" id="GO:0016746">
    <property type="term" value="F:acyltransferase activity"/>
    <property type="evidence" value="ECO:0007669"/>
    <property type="project" value="UniProtKB-KW"/>
</dbReference>
<evidence type="ECO:0000313" key="3">
    <source>
        <dbReference type="EMBL" id="MCT2588340.1"/>
    </source>
</evidence>
<dbReference type="PANTHER" id="PTHR45681:SF6">
    <property type="entry name" value="POLYKETIDE SYNTHASE 37"/>
    <property type="match status" value="1"/>
</dbReference>
<dbReference type="SUPFAM" id="SSF55048">
    <property type="entry name" value="Probable ACP-binding domain of malonyl-CoA ACP transacylase"/>
    <property type="match status" value="1"/>
</dbReference>
<dbReference type="Proteomes" id="UP001156441">
    <property type="component" value="Unassembled WGS sequence"/>
</dbReference>
<evidence type="ECO:0000313" key="4">
    <source>
        <dbReference type="Proteomes" id="UP001156441"/>
    </source>
</evidence>
<comment type="caution">
    <text evidence="3">The sequence shown here is derived from an EMBL/GenBank/DDBJ whole genome shotgun (WGS) entry which is preliminary data.</text>
</comment>
<dbReference type="SMART" id="SM00827">
    <property type="entry name" value="PKS_AT"/>
    <property type="match status" value="1"/>
</dbReference>
<feature type="non-terminal residue" evidence="3">
    <location>
        <position position="314"/>
    </location>
</feature>
<dbReference type="Gene3D" id="3.40.366.10">
    <property type="entry name" value="Malonyl-Coenzyme A Acyl Carrier Protein, domain 2"/>
    <property type="match status" value="1"/>
</dbReference>
<dbReference type="InterPro" id="IPR016035">
    <property type="entry name" value="Acyl_Trfase/lysoPLipase"/>
</dbReference>
<dbReference type="InterPro" id="IPR016036">
    <property type="entry name" value="Malonyl_transacylase_ACP-bd"/>
</dbReference>
<evidence type="ECO:0000259" key="2">
    <source>
        <dbReference type="SMART" id="SM00827"/>
    </source>
</evidence>
<feature type="non-terminal residue" evidence="3">
    <location>
        <position position="1"/>
    </location>
</feature>
<proteinExistence type="predicted"/>
<sequence>RVVFVFPGQGAQWAGMAVELLDTSPVFARRMGECADALGPYLEWSLLGVLRGVDGAPPLERVDVVQPVLFAVMVSLAAVWESAGVCPDAVVGHSQGEIAAACVAGALSLGDAARIVAVRSRLLYEHTAGVDGAMLSIIDTEAAVRERVAGVPGVGVAAVNGPRSVVVAGTSDAVNRLEKALSEAGVMRWQVPGVNFVGHSAAVEVIESALVEALADLQPRTSQVPFYSTVTGGLVDTATLDAGYWYRNLRDTVHYHATTRALIDHGHNTFVEVSAHPILTMGTTETDNTVTVVATLHRDNGSTRRVLSAFAEAF</sequence>
<dbReference type="InterPro" id="IPR014043">
    <property type="entry name" value="Acyl_transferase_dom"/>
</dbReference>
<dbReference type="SUPFAM" id="SSF52151">
    <property type="entry name" value="FabD/lysophospholipase-like"/>
    <property type="match status" value="1"/>
</dbReference>
<keyword evidence="1" id="KW-0808">Transferase</keyword>
<dbReference type="PANTHER" id="PTHR45681">
    <property type="entry name" value="POLYKETIDE SYNTHASE 44-RELATED"/>
    <property type="match status" value="1"/>
</dbReference>